<comment type="function">
    <text evidence="4">Catalyzes ATP-dependent phosphorylation of adenosylcobinamide and addition of GMP to adenosylcobinamide phosphate.</text>
</comment>
<organism evidence="20">
    <name type="scientific">Desulfacinum infernum</name>
    <dbReference type="NCBI Taxonomy" id="35837"/>
    <lineage>
        <taxon>Bacteria</taxon>
        <taxon>Pseudomonadati</taxon>
        <taxon>Thermodesulfobacteriota</taxon>
        <taxon>Syntrophobacteria</taxon>
        <taxon>Syntrophobacterales</taxon>
        <taxon>Syntrophobacteraceae</taxon>
        <taxon>Desulfacinum</taxon>
    </lineage>
</organism>
<evidence type="ECO:0000256" key="17">
    <source>
        <dbReference type="ARBA" id="ARBA00030571"/>
    </source>
</evidence>
<dbReference type="UniPathway" id="UPA00148">
    <property type="reaction ID" value="UER00236"/>
</dbReference>
<keyword evidence="13 20" id="KW-0418">Kinase</keyword>
<dbReference type="PIRSF" id="PIRSF006135">
    <property type="entry name" value="CobU"/>
    <property type="match status" value="1"/>
</dbReference>
<dbReference type="PANTHER" id="PTHR34848:SF1">
    <property type="entry name" value="BIFUNCTIONAL ADENOSYLCOBALAMIN BIOSYNTHESIS PROTEIN COBU"/>
    <property type="match status" value="1"/>
</dbReference>
<dbReference type="InterPro" id="IPR027417">
    <property type="entry name" value="P-loop_NTPase"/>
</dbReference>
<proteinExistence type="inferred from homology"/>
<gene>
    <name evidence="20" type="primary">cobU</name>
    <name evidence="20" type="ORF">ENS06_10275</name>
</gene>
<feature type="binding site" evidence="19">
    <location>
        <position position="87"/>
    </location>
    <ligand>
        <name>GTP</name>
        <dbReference type="ChEBI" id="CHEBI:37565"/>
    </ligand>
</feature>
<comment type="similarity">
    <text evidence="7">Belongs to the CobU/CobP family.</text>
</comment>
<evidence type="ECO:0000256" key="5">
    <source>
        <dbReference type="ARBA" id="ARBA00004692"/>
    </source>
</evidence>
<evidence type="ECO:0000256" key="7">
    <source>
        <dbReference type="ARBA" id="ARBA00007490"/>
    </source>
</evidence>
<keyword evidence="12 19" id="KW-0547">Nucleotide-binding</keyword>
<dbReference type="Pfam" id="PF02283">
    <property type="entry name" value="CobU"/>
    <property type="match status" value="1"/>
</dbReference>
<comment type="catalytic activity">
    <reaction evidence="3">
        <text>adenosylcob(III)inamide + GTP = adenosylcob(III)inamide phosphate + GDP + H(+)</text>
        <dbReference type="Rhea" id="RHEA:15765"/>
        <dbReference type="ChEBI" id="CHEBI:2480"/>
        <dbReference type="ChEBI" id="CHEBI:15378"/>
        <dbReference type="ChEBI" id="CHEBI:37565"/>
        <dbReference type="ChEBI" id="CHEBI:58189"/>
        <dbReference type="ChEBI" id="CHEBI:58502"/>
        <dbReference type="EC" id="2.7.1.156"/>
    </reaction>
</comment>
<dbReference type="NCBIfam" id="NF004469">
    <property type="entry name" value="PRK05800.1"/>
    <property type="match status" value="1"/>
</dbReference>
<evidence type="ECO:0000256" key="13">
    <source>
        <dbReference type="ARBA" id="ARBA00022777"/>
    </source>
</evidence>
<comment type="catalytic activity">
    <reaction evidence="1">
        <text>adenosylcob(III)inamide + ATP = adenosylcob(III)inamide phosphate + ADP + H(+)</text>
        <dbReference type="Rhea" id="RHEA:15769"/>
        <dbReference type="ChEBI" id="CHEBI:2480"/>
        <dbReference type="ChEBI" id="CHEBI:15378"/>
        <dbReference type="ChEBI" id="CHEBI:30616"/>
        <dbReference type="ChEBI" id="CHEBI:58502"/>
        <dbReference type="ChEBI" id="CHEBI:456216"/>
        <dbReference type="EC" id="2.7.1.156"/>
    </reaction>
</comment>
<feature type="binding site" evidence="19">
    <location>
        <begin position="12"/>
        <end position="19"/>
    </location>
    <ligand>
        <name>GTP</name>
        <dbReference type="ChEBI" id="CHEBI:37565"/>
    </ligand>
</feature>
<name>A0A832EJT8_9BACT</name>
<dbReference type="InterPro" id="IPR003203">
    <property type="entry name" value="CobU/CobP"/>
</dbReference>
<reference evidence="20" key="1">
    <citation type="journal article" date="2020" name="mSystems">
        <title>Genome- and Community-Level Interaction Insights into Carbon Utilization and Element Cycling Functions of Hydrothermarchaeota in Hydrothermal Sediment.</title>
        <authorList>
            <person name="Zhou Z."/>
            <person name="Liu Y."/>
            <person name="Xu W."/>
            <person name="Pan J."/>
            <person name="Luo Z.H."/>
            <person name="Li M."/>
        </authorList>
    </citation>
    <scope>NUCLEOTIDE SEQUENCE [LARGE SCALE GENOMIC DNA]</scope>
    <source>
        <strain evidence="20">SpSt-456</strain>
    </source>
</reference>
<dbReference type="AlphaFoldDB" id="A0A832EJT8"/>
<dbReference type="GO" id="GO:0005525">
    <property type="term" value="F:GTP binding"/>
    <property type="evidence" value="ECO:0007669"/>
    <property type="project" value="UniProtKB-KW"/>
</dbReference>
<evidence type="ECO:0000313" key="20">
    <source>
        <dbReference type="EMBL" id="HFK97690.1"/>
    </source>
</evidence>
<evidence type="ECO:0000256" key="14">
    <source>
        <dbReference type="ARBA" id="ARBA00022840"/>
    </source>
</evidence>
<dbReference type="GO" id="GO:0005524">
    <property type="term" value="F:ATP binding"/>
    <property type="evidence" value="ECO:0007669"/>
    <property type="project" value="UniProtKB-KW"/>
</dbReference>
<accession>A0A832EJT8</accession>
<evidence type="ECO:0000256" key="4">
    <source>
        <dbReference type="ARBA" id="ARBA00003889"/>
    </source>
</evidence>
<evidence type="ECO:0000256" key="1">
    <source>
        <dbReference type="ARBA" id="ARBA00000312"/>
    </source>
</evidence>
<evidence type="ECO:0000256" key="8">
    <source>
        <dbReference type="ARBA" id="ARBA00012016"/>
    </source>
</evidence>
<evidence type="ECO:0000256" key="12">
    <source>
        <dbReference type="ARBA" id="ARBA00022741"/>
    </source>
</evidence>
<dbReference type="SUPFAM" id="SSF52540">
    <property type="entry name" value="P-loop containing nucleoside triphosphate hydrolases"/>
    <property type="match status" value="1"/>
</dbReference>
<keyword evidence="15 19" id="KW-0342">GTP-binding</keyword>
<sequence>MNPSPSPHLILGGARSGKSTYAEALVRTFSPPYRYVATAEILDEEMARRVAEHQSRRGDSWRTVECPLTLSETLVQLDAEPAPVLVDCLTLWYSNLLLRSGENRARVSVTALCDALSSMRSPVLLVSNEVGCGIVPENALARSYRDLAGWANQQVAKACRAVTYVIAGIPIALKPR</sequence>
<dbReference type="GO" id="GO:0009236">
    <property type="term" value="P:cobalamin biosynthetic process"/>
    <property type="evidence" value="ECO:0007669"/>
    <property type="project" value="UniProtKB-UniPathway"/>
</dbReference>
<comment type="catalytic activity">
    <reaction evidence="2">
        <text>adenosylcob(III)inamide phosphate + GTP + H(+) = adenosylcob(III)inamide-GDP + diphosphate</text>
        <dbReference type="Rhea" id="RHEA:22712"/>
        <dbReference type="ChEBI" id="CHEBI:15378"/>
        <dbReference type="ChEBI" id="CHEBI:33019"/>
        <dbReference type="ChEBI" id="CHEBI:37565"/>
        <dbReference type="ChEBI" id="CHEBI:58502"/>
        <dbReference type="ChEBI" id="CHEBI:60487"/>
        <dbReference type="EC" id="2.7.7.62"/>
    </reaction>
</comment>
<dbReference type="CDD" id="cd00544">
    <property type="entry name" value="CobU"/>
    <property type="match status" value="1"/>
</dbReference>
<evidence type="ECO:0000256" key="2">
    <source>
        <dbReference type="ARBA" id="ARBA00000711"/>
    </source>
</evidence>
<evidence type="ECO:0000256" key="9">
    <source>
        <dbReference type="ARBA" id="ARBA00012523"/>
    </source>
</evidence>
<dbReference type="GO" id="GO:0008820">
    <property type="term" value="F:cobinamide phosphate guanylyltransferase activity"/>
    <property type="evidence" value="ECO:0007669"/>
    <property type="project" value="UniProtKB-EC"/>
</dbReference>
<keyword evidence="14" id="KW-0067">ATP-binding</keyword>
<evidence type="ECO:0000256" key="10">
    <source>
        <dbReference type="ARBA" id="ARBA00022573"/>
    </source>
</evidence>
<evidence type="ECO:0000256" key="18">
    <source>
        <dbReference type="PIRSR" id="PIRSR006135-1"/>
    </source>
</evidence>
<evidence type="ECO:0000256" key="15">
    <source>
        <dbReference type="ARBA" id="ARBA00023134"/>
    </source>
</evidence>
<feature type="binding site" evidence="19">
    <location>
        <begin position="37"/>
        <end position="39"/>
    </location>
    <ligand>
        <name>GTP</name>
        <dbReference type="ChEBI" id="CHEBI:37565"/>
    </ligand>
</feature>
<keyword evidence="11 20" id="KW-0808">Transferase</keyword>
<feature type="binding site" evidence="19">
    <location>
        <position position="65"/>
    </location>
    <ligand>
        <name>GTP</name>
        <dbReference type="ChEBI" id="CHEBI:37565"/>
    </ligand>
</feature>
<dbReference type="EC" id="2.7.1.156" evidence="8"/>
<comment type="caution">
    <text evidence="20">The sequence shown here is derived from an EMBL/GenBank/DDBJ whole genome shotgun (WGS) entry which is preliminary data.</text>
</comment>
<dbReference type="EMBL" id="DSTK01000032">
    <property type="protein sequence ID" value="HFK97690.1"/>
    <property type="molecule type" value="Genomic_DNA"/>
</dbReference>
<comment type="pathway">
    <text evidence="5">Cofactor biosynthesis; adenosylcobalamin biosynthesis; adenosylcobalamin from cob(II)yrinate a,c-diamide: step 6/7.</text>
</comment>
<evidence type="ECO:0000256" key="6">
    <source>
        <dbReference type="ARBA" id="ARBA00005159"/>
    </source>
</evidence>
<evidence type="ECO:0000256" key="16">
    <source>
        <dbReference type="ARBA" id="ARBA00029570"/>
    </source>
</evidence>
<comment type="pathway">
    <text evidence="6">Cofactor biosynthesis; adenosylcobalamin biosynthesis; adenosylcobalamin from cob(II)yrinate a,c-diamide: step 5/7.</text>
</comment>
<protein>
    <recommendedName>
        <fullName evidence="16">Adenosylcobinamide kinase</fullName>
        <ecNumber evidence="8">2.7.1.156</ecNumber>
        <ecNumber evidence="9">2.7.7.62</ecNumber>
    </recommendedName>
    <alternativeName>
        <fullName evidence="17">Adenosylcobinamide-phosphate guanylyltransferase</fullName>
    </alternativeName>
</protein>
<dbReference type="Gene3D" id="3.40.50.300">
    <property type="entry name" value="P-loop containing nucleotide triphosphate hydrolases"/>
    <property type="match status" value="1"/>
</dbReference>
<keyword evidence="20" id="KW-0548">Nucleotidyltransferase</keyword>
<evidence type="ECO:0000256" key="3">
    <source>
        <dbReference type="ARBA" id="ARBA00001522"/>
    </source>
</evidence>
<evidence type="ECO:0000256" key="19">
    <source>
        <dbReference type="PIRSR" id="PIRSR006135-2"/>
    </source>
</evidence>
<evidence type="ECO:0000256" key="11">
    <source>
        <dbReference type="ARBA" id="ARBA00022679"/>
    </source>
</evidence>
<dbReference type="EC" id="2.7.7.62" evidence="9"/>
<dbReference type="GO" id="GO:0043752">
    <property type="term" value="F:adenosylcobinamide kinase activity"/>
    <property type="evidence" value="ECO:0007669"/>
    <property type="project" value="UniProtKB-EC"/>
</dbReference>
<dbReference type="PANTHER" id="PTHR34848">
    <property type="match status" value="1"/>
</dbReference>
<feature type="active site" description="GMP-histidine intermediate" evidence="18">
    <location>
        <position position="53"/>
    </location>
</feature>
<keyword evidence="10" id="KW-0169">Cobalamin biosynthesis</keyword>